<proteinExistence type="predicted"/>
<feature type="region of interest" description="Disordered" evidence="1">
    <location>
        <begin position="20"/>
        <end position="42"/>
    </location>
</feature>
<dbReference type="Proteomes" id="UP001345219">
    <property type="component" value="Chromosome 24"/>
</dbReference>
<evidence type="ECO:0000313" key="3">
    <source>
        <dbReference type="Proteomes" id="UP001345219"/>
    </source>
</evidence>
<dbReference type="PANTHER" id="PTHR34657">
    <property type="entry name" value="EMBRYO SAC DEVELOPMENT ARREST 6"/>
    <property type="match status" value="1"/>
</dbReference>
<gene>
    <name evidence="2" type="ORF">SAY87_030950</name>
</gene>
<comment type="caution">
    <text evidence="2">The sequence shown here is derived from an EMBL/GenBank/DDBJ whole genome shotgun (WGS) entry which is preliminary data.</text>
</comment>
<evidence type="ECO:0000313" key="2">
    <source>
        <dbReference type="EMBL" id="KAK4770418.1"/>
    </source>
</evidence>
<sequence>MNYHSQRILAPGTLRKRKEREPILPGTEVTAGKPPGPAAPIEAASQPALDNRILAGYLAYEFLTRGTLLGQKLNNGRMEAVNVSPPGPNTETQLKEMKENGSFMELACILKMEGVHIPGIVNPTELGRWIQM</sequence>
<organism evidence="2 3">
    <name type="scientific">Trapa incisa</name>
    <dbReference type="NCBI Taxonomy" id="236973"/>
    <lineage>
        <taxon>Eukaryota</taxon>
        <taxon>Viridiplantae</taxon>
        <taxon>Streptophyta</taxon>
        <taxon>Embryophyta</taxon>
        <taxon>Tracheophyta</taxon>
        <taxon>Spermatophyta</taxon>
        <taxon>Magnoliopsida</taxon>
        <taxon>eudicotyledons</taxon>
        <taxon>Gunneridae</taxon>
        <taxon>Pentapetalae</taxon>
        <taxon>rosids</taxon>
        <taxon>malvids</taxon>
        <taxon>Myrtales</taxon>
        <taxon>Lythraceae</taxon>
        <taxon>Trapa</taxon>
    </lineage>
</organism>
<dbReference type="PANTHER" id="PTHR34657:SF4">
    <property type="entry name" value="EMBRYO SAC DEVELOPMENT ARREST 6"/>
    <property type="match status" value="1"/>
</dbReference>
<evidence type="ECO:0000256" key="1">
    <source>
        <dbReference type="SAM" id="MobiDB-lite"/>
    </source>
</evidence>
<accession>A0AAN7QMK1</accession>
<name>A0AAN7QMK1_9MYRT</name>
<protein>
    <submittedName>
        <fullName evidence="2">Uncharacterized protein</fullName>
    </submittedName>
</protein>
<reference evidence="2 3" key="1">
    <citation type="journal article" date="2023" name="Hortic Res">
        <title>Pangenome of water caltrop reveals structural variations and asymmetric subgenome divergence after allopolyploidization.</title>
        <authorList>
            <person name="Zhang X."/>
            <person name="Chen Y."/>
            <person name="Wang L."/>
            <person name="Yuan Y."/>
            <person name="Fang M."/>
            <person name="Shi L."/>
            <person name="Lu R."/>
            <person name="Comes H.P."/>
            <person name="Ma Y."/>
            <person name="Chen Y."/>
            <person name="Huang G."/>
            <person name="Zhou Y."/>
            <person name="Zheng Z."/>
            <person name="Qiu Y."/>
        </authorList>
    </citation>
    <scope>NUCLEOTIDE SEQUENCE [LARGE SCALE GENOMIC DNA]</scope>
    <source>
        <tissue evidence="2">Roots</tissue>
    </source>
</reference>
<dbReference type="EMBL" id="JAXIOK010000005">
    <property type="protein sequence ID" value="KAK4770418.1"/>
    <property type="molecule type" value="Genomic_DNA"/>
</dbReference>
<keyword evidence="3" id="KW-1185">Reference proteome</keyword>
<dbReference type="AlphaFoldDB" id="A0AAN7QMK1"/>